<dbReference type="EMBL" id="PZKF01000093">
    <property type="protein sequence ID" value="PTE13071.1"/>
    <property type="molecule type" value="Genomic_DNA"/>
</dbReference>
<evidence type="ECO:0000256" key="1">
    <source>
        <dbReference type="ARBA" id="ARBA00008857"/>
    </source>
</evidence>
<protein>
    <submittedName>
        <fullName evidence="6">Integrase</fullName>
    </submittedName>
</protein>
<organism evidence="6 7">
    <name type="scientific">Phaeovulum veldkampii DSM 11550</name>
    <dbReference type="NCBI Taxonomy" id="1185920"/>
    <lineage>
        <taxon>Bacteria</taxon>
        <taxon>Pseudomonadati</taxon>
        <taxon>Pseudomonadota</taxon>
        <taxon>Alphaproteobacteria</taxon>
        <taxon>Rhodobacterales</taxon>
        <taxon>Paracoccaceae</taxon>
        <taxon>Phaeovulum</taxon>
    </lineage>
</organism>
<evidence type="ECO:0000259" key="5">
    <source>
        <dbReference type="PROSITE" id="PS51898"/>
    </source>
</evidence>
<dbReference type="GO" id="GO:0015074">
    <property type="term" value="P:DNA integration"/>
    <property type="evidence" value="ECO:0007669"/>
    <property type="project" value="UniProtKB-KW"/>
</dbReference>
<sequence>MVGGKRMELGLGSPPIITLQAARDRALENKRAAYGGQISELIRTPVPSPVPDVPTFEQIAAKAASVYAVGKSKSSDTRFIGALKLHVFPHIGNKKVNTITSGDLNEFLTTLIDEKPAVAAKVKVYVNFTMKWCVGNGFIDRNPLDQAKISLPKIVTSDNHRVSLQYQNVHKFIVDLKQSGAKQMTKLGLEFLILCASRSGEVRGAVWEEIDLNDKLWKIPKERMKGRKKSHTVPLSGRAIEILEEAGPKGSGLVFPSPRNKILSDVTYSKLTKKTLGYDVDIHGFRTSFRTWAQERTTFSEDACELALAHTVGSSVRRAY</sequence>
<keyword evidence="4" id="KW-0233">DNA recombination</keyword>
<proteinExistence type="inferred from homology"/>
<name>A0A2T4J5A4_9RHOB</name>
<feature type="non-terminal residue" evidence="6">
    <location>
        <position position="320"/>
    </location>
</feature>
<dbReference type="PANTHER" id="PTHR30629:SF2">
    <property type="entry name" value="PROPHAGE INTEGRASE INTS-RELATED"/>
    <property type="match status" value="1"/>
</dbReference>
<evidence type="ECO:0000256" key="3">
    <source>
        <dbReference type="ARBA" id="ARBA00023125"/>
    </source>
</evidence>
<gene>
    <name evidence="6" type="ORF">C5F46_15925</name>
</gene>
<reference evidence="6 7" key="1">
    <citation type="submission" date="2018-03" db="EMBL/GenBank/DDBJ databases">
        <title>Rhodobacter veldkampii.</title>
        <authorList>
            <person name="Meyer T.E."/>
            <person name="Miller S."/>
            <person name="Lodha T."/>
            <person name="Gandham S."/>
            <person name="Chintalapati S."/>
            <person name="Chintalapati V.R."/>
        </authorList>
    </citation>
    <scope>NUCLEOTIDE SEQUENCE [LARGE SCALE GENOMIC DNA]</scope>
    <source>
        <strain evidence="6 7">DSM 11550</strain>
    </source>
</reference>
<evidence type="ECO:0000256" key="4">
    <source>
        <dbReference type="ARBA" id="ARBA00023172"/>
    </source>
</evidence>
<comment type="similarity">
    <text evidence="1">Belongs to the 'phage' integrase family.</text>
</comment>
<dbReference type="GO" id="GO:0006310">
    <property type="term" value="P:DNA recombination"/>
    <property type="evidence" value="ECO:0007669"/>
    <property type="project" value="UniProtKB-KW"/>
</dbReference>
<feature type="domain" description="Tyr recombinase" evidence="5">
    <location>
        <begin position="150"/>
        <end position="320"/>
    </location>
</feature>
<dbReference type="InterPro" id="IPR050808">
    <property type="entry name" value="Phage_Integrase"/>
</dbReference>
<evidence type="ECO:0000256" key="2">
    <source>
        <dbReference type="ARBA" id="ARBA00022908"/>
    </source>
</evidence>
<dbReference type="Proteomes" id="UP000241899">
    <property type="component" value="Unassembled WGS sequence"/>
</dbReference>
<dbReference type="PANTHER" id="PTHR30629">
    <property type="entry name" value="PROPHAGE INTEGRASE"/>
    <property type="match status" value="1"/>
</dbReference>
<dbReference type="CDD" id="cd00801">
    <property type="entry name" value="INT_P4_C"/>
    <property type="match status" value="1"/>
</dbReference>
<dbReference type="InterPro" id="IPR002104">
    <property type="entry name" value="Integrase_catalytic"/>
</dbReference>
<dbReference type="SUPFAM" id="SSF56349">
    <property type="entry name" value="DNA breaking-rejoining enzymes"/>
    <property type="match status" value="1"/>
</dbReference>
<dbReference type="GO" id="GO:0003677">
    <property type="term" value="F:DNA binding"/>
    <property type="evidence" value="ECO:0007669"/>
    <property type="project" value="UniProtKB-KW"/>
</dbReference>
<evidence type="ECO:0000313" key="7">
    <source>
        <dbReference type="Proteomes" id="UP000241899"/>
    </source>
</evidence>
<dbReference type="InterPro" id="IPR053876">
    <property type="entry name" value="Phage_int_M"/>
</dbReference>
<dbReference type="InterPro" id="IPR013762">
    <property type="entry name" value="Integrase-like_cat_sf"/>
</dbReference>
<dbReference type="Pfam" id="PF22022">
    <property type="entry name" value="Phage_int_M"/>
    <property type="match status" value="1"/>
</dbReference>
<dbReference type="InterPro" id="IPR011010">
    <property type="entry name" value="DNA_brk_join_enz"/>
</dbReference>
<comment type="caution">
    <text evidence="6">The sequence shown here is derived from an EMBL/GenBank/DDBJ whole genome shotgun (WGS) entry which is preliminary data.</text>
</comment>
<dbReference type="PROSITE" id="PS51898">
    <property type="entry name" value="TYR_RECOMBINASE"/>
    <property type="match status" value="1"/>
</dbReference>
<keyword evidence="7" id="KW-1185">Reference proteome</keyword>
<dbReference type="Gene3D" id="1.10.150.130">
    <property type="match status" value="1"/>
</dbReference>
<evidence type="ECO:0000313" key="6">
    <source>
        <dbReference type="EMBL" id="PTE13071.1"/>
    </source>
</evidence>
<accession>A0A2T4J5A4</accession>
<dbReference type="InterPro" id="IPR010998">
    <property type="entry name" value="Integrase_recombinase_N"/>
</dbReference>
<keyword evidence="3" id="KW-0238">DNA-binding</keyword>
<dbReference type="AlphaFoldDB" id="A0A2T4J5A4"/>
<dbReference type="Pfam" id="PF00589">
    <property type="entry name" value="Phage_integrase"/>
    <property type="match status" value="1"/>
</dbReference>
<dbReference type="Gene3D" id="1.10.443.10">
    <property type="entry name" value="Intergrase catalytic core"/>
    <property type="match status" value="1"/>
</dbReference>
<keyword evidence="2" id="KW-0229">DNA integration</keyword>